<evidence type="ECO:0000313" key="2">
    <source>
        <dbReference type="EMBL" id="CAH3153536.1"/>
    </source>
</evidence>
<feature type="compositionally biased region" description="Basic and acidic residues" evidence="1">
    <location>
        <begin position="9"/>
        <end position="23"/>
    </location>
</feature>
<dbReference type="PANTHER" id="PTHR46704">
    <property type="entry name" value="CXC DOMAIN-CONTAINING PROTEIN-RELATED"/>
    <property type="match status" value="1"/>
</dbReference>
<evidence type="ECO:0000313" key="3">
    <source>
        <dbReference type="Proteomes" id="UP001159405"/>
    </source>
</evidence>
<dbReference type="EMBL" id="CALNXK010000096">
    <property type="protein sequence ID" value="CAH3153536.1"/>
    <property type="molecule type" value="Genomic_DNA"/>
</dbReference>
<reference evidence="2 3" key="1">
    <citation type="submission" date="2022-05" db="EMBL/GenBank/DDBJ databases">
        <authorList>
            <consortium name="Genoscope - CEA"/>
            <person name="William W."/>
        </authorList>
    </citation>
    <scope>NUCLEOTIDE SEQUENCE [LARGE SCALE GENOMIC DNA]</scope>
</reference>
<gene>
    <name evidence="2" type="ORF">PLOB_00049653</name>
</gene>
<proteinExistence type="predicted"/>
<name>A0ABN8PYN8_9CNID</name>
<sequence>MFSLQDGEQASHKEAAPRRVRRDEEDVKKMISCFSSGLMTNPFNLDVDALLNIATGVVLPEDVAQTLVHGTEKGRQHMKAFVEQRINSNAVGFWEPIPNMKIKTFSSAYKEIHVKSSDKLVTVNADRDLFGRLLIVSNTRQISLKDVLSFELSPVPYSLASADGSLRKGTKSVLWSLLEKDVNVLQQLTALPNPTVVIIDGMGIIQMSKSAGTIHVVFDQYWENSIKEGEHEQRGASVGLEVRIGGPTTPVPKQWGKNISNPKNKVNLCDFLSAALCRLGEHQLPPQKELVIGGGFRDGEKAVTVTIGQCKEVQVLRSNHEEADTRMILHAKYAARTDRRLVTQSPDTDVLILSVSHFRSLGCPELWFRTGLKDGQRMIPVHEIAHALGEKLSRSLPGFHAITGCDSTSVLAGIRKKKAWDSFCRSTDHQDNVSHLGEEQELNVTTASKCEAFVCSLYTTSKKASTVDELRYFKFCQKKQKNEMLPPTSDCLLQHLK</sequence>
<accession>A0ABN8PYN8</accession>
<feature type="region of interest" description="Disordered" evidence="1">
    <location>
        <begin position="1"/>
        <end position="23"/>
    </location>
</feature>
<dbReference type="Proteomes" id="UP001159405">
    <property type="component" value="Unassembled WGS sequence"/>
</dbReference>
<evidence type="ECO:0000256" key="1">
    <source>
        <dbReference type="SAM" id="MobiDB-lite"/>
    </source>
</evidence>
<comment type="caution">
    <text evidence="2">The sequence shown here is derived from an EMBL/GenBank/DDBJ whole genome shotgun (WGS) entry which is preliminary data.</text>
</comment>
<organism evidence="2 3">
    <name type="scientific">Porites lobata</name>
    <dbReference type="NCBI Taxonomy" id="104759"/>
    <lineage>
        <taxon>Eukaryota</taxon>
        <taxon>Metazoa</taxon>
        <taxon>Cnidaria</taxon>
        <taxon>Anthozoa</taxon>
        <taxon>Hexacorallia</taxon>
        <taxon>Scleractinia</taxon>
        <taxon>Fungiina</taxon>
        <taxon>Poritidae</taxon>
        <taxon>Porites</taxon>
    </lineage>
</organism>
<dbReference type="PANTHER" id="PTHR46704:SF1">
    <property type="entry name" value="TELOMERE LENGTH REGULATION PROTEIN TEL2 HOMOLOG"/>
    <property type="match status" value="1"/>
</dbReference>
<protein>
    <submittedName>
        <fullName evidence="2">Uncharacterized protein</fullName>
    </submittedName>
</protein>
<keyword evidence="3" id="KW-1185">Reference proteome</keyword>